<dbReference type="SMART" id="SM00342">
    <property type="entry name" value="HTH_ARAC"/>
    <property type="match status" value="1"/>
</dbReference>
<keyword evidence="2" id="KW-0238">DNA-binding</keyword>
<dbReference type="GO" id="GO:0043565">
    <property type="term" value="F:sequence-specific DNA binding"/>
    <property type="evidence" value="ECO:0007669"/>
    <property type="project" value="InterPro"/>
</dbReference>
<evidence type="ECO:0000259" key="5">
    <source>
        <dbReference type="PROSITE" id="PS01124"/>
    </source>
</evidence>
<dbReference type="AlphaFoldDB" id="A0A368YDR0"/>
<evidence type="ECO:0000256" key="3">
    <source>
        <dbReference type="ARBA" id="ARBA00023163"/>
    </source>
</evidence>
<evidence type="ECO:0000313" key="6">
    <source>
        <dbReference type="EMBL" id="RCW77558.1"/>
    </source>
</evidence>
<dbReference type="PROSITE" id="PS00041">
    <property type="entry name" value="HTH_ARAC_FAMILY_1"/>
    <property type="match status" value="1"/>
</dbReference>
<evidence type="ECO:0000313" key="7">
    <source>
        <dbReference type="Proteomes" id="UP000252585"/>
    </source>
</evidence>
<protein>
    <submittedName>
        <fullName evidence="6">AraC family transcriptional regulator</fullName>
    </submittedName>
</protein>
<dbReference type="PROSITE" id="PS01124">
    <property type="entry name" value="HTH_ARAC_FAMILY_2"/>
    <property type="match status" value="1"/>
</dbReference>
<dbReference type="PANTHER" id="PTHR43280:SF10">
    <property type="entry name" value="REGULATORY PROTEIN POCR"/>
    <property type="match status" value="1"/>
</dbReference>
<feature type="transmembrane region" description="Helical" evidence="4">
    <location>
        <begin position="278"/>
        <end position="300"/>
    </location>
</feature>
<keyword evidence="4" id="KW-0472">Membrane</keyword>
<dbReference type="Pfam" id="PF12833">
    <property type="entry name" value="HTH_18"/>
    <property type="match status" value="1"/>
</dbReference>
<dbReference type="Gene3D" id="1.10.10.60">
    <property type="entry name" value="Homeodomain-like"/>
    <property type="match status" value="2"/>
</dbReference>
<dbReference type="PANTHER" id="PTHR43280">
    <property type="entry name" value="ARAC-FAMILY TRANSCRIPTIONAL REGULATOR"/>
    <property type="match status" value="1"/>
</dbReference>
<sequence length="748" mass="87204">MLILGIVPVIFLGVFSYLISSNSLESSNAKEKEQIIYQIQLSVEQGIKTVDHSLTNFVMTPLVNRLLDEPMRPNQFPLYRQTKKELNYIQRFETGVEDIYFVNLTHQWMIRNDGLKRISEAEKEKLIEEYQAIYRSSWKIEDSNFFFKNEDNHSTCKYYLNLVKHLPLAGISEQGMAIASIPLCNLNNHLGEKIDGERTIIANKEYQVIADSEEDQIGKNIEKNKFIEELKERHQQKGQFEIDIDEEVYHVTYRKSNYNGWNYINIVKLNVLNAPSHAIGWLTLGISSIIVFGLVLISIIGSKRLYQPISQLSKTLTQALKTEKISGASNDEFLIMQSQINRMVEQNESLENKLSVQKDHLNQFLTTKLMQGKIAEKDIAYVVNGDEEEAINYTVLSIQIDSVDNTKFIHGDDDVLLFAINTMIEEIISEDIRFAPIVLEDKQVTLLKRKEADQETWKKHVLILTEMLQTTIRQVLGIPVSFGISNSFLDLRKAHQAFVESEQALKHSLNFGEESIIFFSNIESKYTFYTTYPKQIENELFEAIKLGDKENVDKKTEEIIDALFNEDLNYIQYEISMMRFLNNLMELIEMLAIDVLQINDRYSLFSQLAKFKTKTDIISWFRTNIIYPVLEKLNERSNEHYYNLSDEMVHIVQKEYDKDISLELIAERLFYNASYLSSVFRREKNVSFSEYLSQYRLKKAKELLVHSDISVKDIAQKLRYNNSQNFIRSFRKQEGTTPGKFRSEHRIN</sequence>
<dbReference type="Proteomes" id="UP000252585">
    <property type="component" value="Unassembled WGS sequence"/>
</dbReference>
<dbReference type="GO" id="GO:0003700">
    <property type="term" value="F:DNA-binding transcription factor activity"/>
    <property type="evidence" value="ECO:0007669"/>
    <property type="project" value="InterPro"/>
</dbReference>
<keyword evidence="4" id="KW-1133">Transmembrane helix</keyword>
<dbReference type="InterPro" id="IPR009057">
    <property type="entry name" value="Homeodomain-like_sf"/>
</dbReference>
<accession>A0A368YDR0</accession>
<dbReference type="SUPFAM" id="SSF46689">
    <property type="entry name" value="Homeodomain-like"/>
    <property type="match status" value="1"/>
</dbReference>
<keyword evidence="3" id="KW-0804">Transcription</keyword>
<keyword evidence="1" id="KW-0805">Transcription regulation</keyword>
<feature type="domain" description="HTH araC/xylS-type" evidence="5">
    <location>
        <begin position="646"/>
        <end position="744"/>
    </location>
</feature>
<evidence type="ECO:0000256" key="2">
    <source>
        <dbReference type="ARBA" id="ARBA00023125"/>
    </source>
</evidence>
<dbReference type="EMBL" id="QPJJ01000001">
    <property type="protein sequence ID" value="RCW77558.1"/>
    <property type="molecule type" value="Genomic_DNA"/>
</dbReference>
<keyword evidence="7" id="KW-1185">Reference proteome</keyword>
<proteinExistence type="predicted"/>
<name>A0A368YDR0_9BACI</name>
<dbReference type="Gene3D" id="3.30.450.20">
    <property type="entry name" value="PAS domain"/>
    <property type="match status" value="1"/>
</dbReference>
<dbReference type="InterPro" id="IPR018060">
    <property type="entry name" value="HTH_AraC"/>
</dbReference>
<organism evidence="6 7">
    <name type="scientific">Saliterribacillus persicus</name>
    <dbReference type="NCBI Taxonomy" id="930114"/>
    <lineage>
        <taxon>Bacteria</taxon>
        <taxon>Bacillati</taxon>
        <taxon>Bacillota</taxon>
        <taxon>Bacilli</taxon>
        <taxon>Bacillales</taxon>
        <taxon>Bacillaceae</taxon>
        <taxon>Saliterribacillus</taxon>
    </lineage>
</organism>
<gene>
    <name evidence="6" type="ORF">DFR57_101435</name>
</gene>
<comment type="caution">
    <text evidence="6">The sequence shown here is derived from an EMBL/GenBank/DDBJ whole genome shotgun (WGS) entry which is preliminary data.</text>
</comment>
<reference evidence="6 7" key="1">
    <citation type="submission" date="2018-07" db="EMBL/GenBank/DDBJ databases">
        <title>Genomic Encyclopedia of Type Strains, Phase IV (KMG-IV): sequencing the most valuable type-strain genomes for metagenomic binning, comparative biology and taxonomic classification.</title>
        <authorList>
            <person name="Goeker M."/>
        </authorList>
    </citation>
    <scope>NUCLEOTIDE SEQUENCE [LARGE SCALE GENOMIC DNA]</scope>
    <source>
        <strain evidence="6 7">DSM 27696</strain>
    </source>
</reference>
<evidence type="ECO:0000256" key="4">
    <source>
        <dbReference type="SAM" id="Phobius"/>
    </source>
</evidence>
<evidence type="ECO:0000256" key="1">
    <source>
        <dbReference type="ARBA" id="ARBA00023015"/>
    </source>
</evidence>
<dbReference type="InterPro" id="IPR018062">
    <property type="entry name" value="HTH_AraC-typ_CS"/>
</dbReference>
<keyword evidence="4" id="KW-0812">Transmembrane</keyword>